<dbReference type="InterPro" id="IPR019401">
    <property type="entry name" value="Znf_CHCC"/>
</dbReference>
<evidence type="ECO:0000313" key="2">
    <source>
        <dbReference type="EMBL" id="EMD82230.1"/>
    </source>
</evidence>
<dbReference type="Proteomes" id="UP000011717">
    <property type="component" value="Unassembled WGS sequence"/>
</dbReference>
<proteinExistence type="predicted"/>
<gene>
    <name evidence="2" type="ORF">C725_2268</name>
</gene>
<reference evidence="2 3" key="1">
    <citation type="journal article" date="2013" name="Genome Announc.">
        <title>Draft Genome Sequence of Strain JLT2015T, Belonging to the Family Sphingomonadaceae of the Alphaproteobacteria.</title>
        <authorList>
            <person name="Tang K."/>
            <person name="Liu K."/>
            <person name="Li S."/>
            <person name="Jiao N."/>
        </authorList>
    </citation>
    <scope>NUCLEOTIDE SEQUENCE [LARGE SCALE GENOMIC DNA]</scope>
    <source>
        <strain evidence="2 3">JLT2015</strain>
    </source>
</reference>
<keyword evidence="3" id="KW-1185">Reference proteome</keyword>
<evidence type="ECO:0000313" key="3">
    <source>
        <dbReference type="Proteomes" id="UP000011717"/>
    </source>
</evidence>
<feature type="domain" description="Zinc finger CHCC-type" evidence="1">
    <location>
        <begin position="46"/>
        <end position="81"/>
    </location>
</feature>
<accession>M2SA23</accession>
<organism evidence="2 3">
    <name type="scientific">Pacificimonas flava</name>
    <dbReference type="NCBI Taxonomy" id="1234595"/>
    <lineage>
        <taxon>Bacteria</taxon>
        <taxon>Pseudomonadati</taxon>
        <taxon>Pseudomonadota</taxon>
        <taxon>Alphaproteobacteria</taxon>
        <taxon>Sphingomonadales</taxon>
        <taxon>Sphingosinicellaceae</taxon>
        <taxon>Pacificimonas</taxon>
    </lineage>
</organism>
<dbReference type="PATRIC" id="fig|1234595.3.peg.2270"/>
<dbReference type="Pfam" id="PF10276">
    <property type="entry name" value="zf-CHCC"/>
    <property type="match status" value="1"/>
</dbReference>
<dbReference type="EMBL" id="AMRV01000008">
    <property type="protein sequence ID" value="EMD82230.1"/>
    <property type="molecule type" value="Genomic_DNA"/>
</dbReference>
<comment type="caution">
    <text evidence="2">The sequence shown here is derived from an EMBL/GenBank/DDBJ whole genome shotgun (WGS) entry which is preliminary data.</text>
</comment>
<protein>
    <recommendedName>
        <fullName evidence="1">Zinc finger CHCC-type domain-containing protein</fullName>
    </recommendedName>
</protein>
<evidence type="ECO:0000259" key="1">
    <source>
        <dbReference type="Pfam" id="PF10276"/>
    </source>
</evidence>
<dbReference type="Gene3D" id="2.60.260.40">
    <property type="entry name" value="q5lls5 like domains"/>
    <property type="match status" value="1"/>
</dbReference>
<sequence length="95" mass="10156">MQNADLRRSVIRSAKQSRLALCRAAAISAGMIIDPNTPETVYAESTRVACEGEGGALGHPRVWLQMGNDGFVDCGYCDRRFILTGGPADTREAAA</sequence>
<name>M2SA23_9SPHN</name>
<dbReference type="AlphaFoldDB" id="M2SA23"/>